<keyword evidence="2" id="KW-1185">Reference proteome</keyword>
<dbReference type="EMBL" id="CM017621">
    <property type="protein sequence ID" value="TYH97171.1"/>
    <property type="molecule type" value="Genomic_DNA"/>
</dbReference>
<accession>A0A5D2MZX8</accession>
<evidence type="ECO:0000313" key="2">
    <source>
        <dbReference type="Proteomes" id="UP000322667"/>
    </source>
</evidence>
<proteinExistence type="predicted"/>
<name>A0A5D2MZX8_GOSTO</name>
<protein>
    <submittedName>
        <fullName evidence="1">Uncharacterized protein</fullName>
    </submittedName>
</protein>
<evidence type="ECO:0000313" key="1">
    <source>
        <dbReference type="EMBL" id="TYH97171.1"/>
    </source>
</evidence>
<gene>
    <name evidence="1" type="ORF">ES332_A12G225900v1</name>
</gene>
<dbReference type="Proteomes" id="UP000322667">
    <property type="component" value="Chromosome A12"/>
</dbReference>
<reference evidence="1 2" key="1">
    <citation type="submission" date="2019-07" db="EMBL/GenBank/DDBJ databases">
        <title>WGS assembly of Gossypium tomentosum.</title>
        <authorList>
            <person name="Chen Z.J."/>
            <person name="Sreedasyam A."/>
            <person name="Ando A."/>
            <person name="Song Q."/>
            <person name="De L."/>
            <person name="Hulse-Kemp A."/>
            <person name="Ding M."/>
            <person name="Ye W."/>
            <person name="Kirkbride R."/>
            <person name="Jenkins J."/>
            <person name="Plott C."/>
            <person name="Lovell J."/>
            <person name="Lin Y.-M."/>
            <person name="Vaughn R."/>
            <person name="Liu B."/>
            <person name="Li W."/>
            <person name="Simpson S."/>
            <person name="Scheffler B."/>
            <person name="Saski C."/>
            <person name="Grover C."/>
            <person name="Hu G."/>
            <person name="Conover J."/>
            <person name="Carlson J."/>
            <person name="Shu S."/>
            <person name="Boston L."/>
            <person name="Williams M."/>
            <person name="Peterson D."/>
            <person name="Mcgee K."/>
            <person name="Jones D."/>
            <person name="Wendel J."/>
            <person name="Stelly D."/>
            <person name="Grimwood J."/>
            <person name="Schmutz J."/>
        </authorList>
    </citation>
    <scope>NUCLEOTIDE SEQUENCE [LARGE SCALE GENOMIC DNA]</scope>
    <source>
        <strain evidence="1">7179.01</strain>
    </source>
</reference>
<dbReference type="AlphaFoldDB" id="A0A5D2MZX8"/>
<organism evidence="1 2">
    <name type="scientific">Gossypium tomentosum</name>
    <name type="common">Hawaiian cotton</name>
    <name type="synonym">Gossypium sandvicense</name>
    <dbReference type="NCBI Taxonomy" id="34277"/>
    <lineage>
        <taxon>Eukaryota</taxon>
        <taxon>Viridiplantae</taxon>
        <taxon>Streptophyta</taxon>
        <taxon>Embryophyta</taxon>
        <taxon>Tracheophyta</taxon>
        <taxon>Spermatophyta</taxon>
        <taxon>Magnoliopsida</taxon>
        <taxon>eudicotyledons</taxon>
        <taxon>Gunneridae</taxon>
        <taxon>Pentapetalae</taxon>
        <taxon>rosids</taxon>
        <taxon>malvids</taxon>
        <taxon>Malvales</taxon>
        <taxon>Malvaceae</taxon>
        <taxon>Malvoideae</taxon>
        <taxon>Gossypium</taxon>
    </lineage>
</organism>
<sequence>MQVLMYGAWWSYDATLAVRTKGCLVATAAPSRNPRVLSWLKFVLNFGPFGPGYLG</sequence>